<proteinExistence type="predicted"/>
<accession>A0A9Q5W8M1</accession>
<dbReference type="Proteomes" id="UP000190056">
    <property type="component" value="Unassembled WGS sequence"/>
</dbReference>
<evidence type="ECO:0000313" key="2">
    <source>
        <dbReference type="Proteomes" id="UP000190056"/>
    </source>
</evidence>
<dbReference type="RefSeq" id="WP_071248678.1">
    <property type="nucleotide sequence ID" value="NZ_MTPU01000052.1"/>
</dbReference>
<comment type="caution">
    <text evidence="1">The sequence shown here is derived from an EMBL/GenBank/DDBJ whole genome shotgun (WGS) entry which is preliminary data.</text>
</comment>
<gene>
    <name evidence="1" type="ORF">CENA302_11385</name>
</gene>
<sequence length="159" mass="18323">MPKCIVIEPHLILQELEDRYRESQNKIESVHYQTIWLLATGKTTAEVSAITGYGVPWIYELVRSYNLYGPKILGDLRRNNKGTARLLNNQQLQLLQQTLQLPPEDGGLWNGPKVANWMSKLLNRKVYPQRGWEYLQKLGYVVPSSKSHSCHPSKSYTNL</sequence>
<dbReference type="EMBL" id="MTPU01000052">
    <property type="protein sequence ID" value="OPH09252.1"/>
    <property type="molecule type" value="Genomic_DNA"/>
</dbReference>
<dbReference type="AlphaFoldDB" id="A0A9Q5W8M1"/>
<evidence type="ECO:0000313" key="1">
    <source>
        <dbReference type="EMBL" id="OPH09252.1"/>
    </source>
</evidence>
<name>A0A9Q5W8M1_9CYAN</name>
<reference evidence="1 2" key="1">
    <citation type="submission" date="2017-01" db="EMBL/GenBank/DDBJ databases">
        <authorList>
            <person name="Abreu V.A."/>
            <person name="Popin R.V."/>
            <person name="Rigonato J."/>
            <person name="Andreote A.P."/>
            <person name="Schaker P.C."/>
            <person name="Hoff-Risseti C."/>
            <person name="Alvarenga D.O."/>
            <person name="Varani A.M."/>
            <person name="Fiore M.F."/>
        </authorList>
    </citation>
    <scope>NUCLEOTIDE SEQUENCE [LARGE SCALE GENOMIC DNA]</scope>
    <source>
        <strain evidence="1 2">CENA302</strain>
    </source>
</reference>
<protein>
    <submittedName>
        <fullName evidence="1">Transcriptional regulator</fullName>
    </submittedName>
</protein>
<organism evidence="1 2">
    <name type="scientific">Cylindrospermopsis raciborskii CENA302</name>
    <dbReference type="NCBI Taxonomy" id="1170768"/>
    <lineage>
        <taxon>Bacteria</taxon>
        <taxon>Bacillati</taxon>
        <taxon>Cyanobacteriota</taxon>
        <taxon>Cyanophyceae</taxon>
        <taxon>Nostocales</taxon>
        <taxon>Aphanizomenonaceae</taxon>
        <taxon>Cylindrospermopsis</taxon>
    </lineage>
</organism>